<dbReference type="Proteomes" id="UP000003963">
    <property type="component" value="Unassembled WGS sequence"/>
</dbReference>
<dbReference type="EMBL" id="GG657754">
    <property type="protein sequence ID" value="EFL22341.1"/>
    <property type="molecule type" value="Genomic_DNA"/>
</dbReference>
<dbReference type="SUPFAM" id="SSF48371">
    <property type="entry name" value="ARM repeat"/>
    <property type="match status" value="1"/>
</dbReference>
<evidence type="ECO:0000313" key="3">
    <source>
        <dbReference type="Proteomes" id="UP000003963"/>
    </source>
</evidence>
<protein>
    <submittedName>
        <fullName evidence="2">Uncharacterized protein</fullName>
    </submittedName>
</protein>
<dbReference type="RefSeq" id="WP_009714162.1">
    <property type="nucleotide sequence ID" value="NZ_GG657754.1"/>
</dbReference>
<dbReference type="HOGENOM" id="CLU_1383455_0_0_11"/>
<gene>
    <name evidence="2" type="ORF">SSOG_02053</name>
</gene>
<dbReference type="InterPro" id="IPR016024">
    <property type="entry name" value="ARM-type_fold"/>
</dbReference>
<dbReference type="InterPro" id="IPR011989">
    <property type="entry name" value="ARM-like"/>
</dbReference>
<dbReference type="Pfam" id="PF03130">
    <property type="entry name" value="HEAT_PBS"/>
    <property type="match status" value="1"/>
</dbReference>
<name>D9WVG4_9ACTN</name>
<keyword evidence="3" id="KW-1185">Reference proteome</keyword>
<accession>D9WVG4</accession>
<dbReference type="Gene3D" id="1.25.10.10">
    <property type="entry name" value="Leucine-rich Repeat Variant"/>
    <property type="match status" value="2"/>
</dbReference>
<organism evidence="2 3">
    <name type="scientific">Streptomyces himastatinicus ATCC 53653</name>
    <dbReference type="NCBI Taxonomy" id="457427"/>
    <lineage>
        <taxon>Bacteria</taxon>
        <taxon>Bacillati</taxon>
        <taxon>Actinomycetota</taxon>
        <taxon>Actinomycetes</taxon>
        <taxon>Kitasatosporales</taxon>
        <taxon>Streptomycetaceae</taxon>
        <taxon>Streptomyces</taxon>
        <taxon>Streptomyces violaceusniger group</taxon>
    </lineage>
</organism>
<evidence type="ECO:0000313" key="2">
    <source>
        <dbReference type="EMBL" id="EFL22341.1"/>
    </source>
</evidence>
<evidence type="ECO:0000256" key="1">
    <source>
        <dbReference type="SAM" id="MobiDB-lite"/>
    </source>
</evidence>
<feature type="region of interest" description="Disordered" evidence="1">
    <location>
        <begin position="203"/>
        <end position="222"/>
    </location>
</feature>
<sequence length="222" mass="23416">MDDEFRTLTERVRASLTSQQETAAHASLLALVRQGTPAAREQLARILVAPEQPLWARETAAFVLGSAGDRRAFETLVLLLNYREPARCATAARVLARLGDPRTARAAAALATNPLRTAYSLHPIRLLVELRAPESVPALVAALERQLAARDRHWVIARACVEGLGAIGDERAIPALKAAGEHIRLSAAAAAALARISVGGSLDPDAAAPPAPRSGRAGTGRA</sequence>
<reference evidence="2 3" key="1">
    <citation type="submission" date="2009-02" db="EMBL/GenBank/DDBJ databases">
        <title>Annotation of Streptomyces hygroscopicus strain ATCC 53653.</title>
        <authorList>
            <consortium name="The Broad Institute Genome Sequencing Platform"/>
            <consortium name="Broad Institute Microbial Sequencing Center"/>
            <person name="Fischbach M."/>
            <person name="Godfrey P."/>
            <person name="Ward D."/>
            <person name="Young S."/>
            <person name="Zeng Q."/>
            <person name="Koehrsen M."/>
            <person name="Alvarado L."/>
            <person name="Berlin A.M."/>
            <person name="Bochicchio J."/>
            <person name="Borenstein D."/>
            <person name="Chapman S.B."/>
            <person name="Chen Z."/>
            <person name="Engels R."/>
            <person name="Freedman E."/>
            <person name="Gellesch M."/>
            <person name="Goldberg J."/>
            <person name="Griggs A."/>
            <person name="Gujja S."/>
            <person name="Heilman E.R."/>
            <person name="Heiman D.I."/>
            <person name="Hepburn T.A."/>
            <person name="Howarth C."/>
            <person name="Jen D."/>
            <person name="Larson L."/>
            <person name="Lewis B."/>
            <person name="Mehta T."/>
            <person name="Park D."/>
            <person name="Pearson M."/>
            <person name="Richards J."/>
            <person name="Roberts A."/>
            <person name="Saif S."/>
            <person name="Shea T.D."/>
            <person name="Shenoy N."/>
            <person name="Sisk P."/>
            <person name="Stolte C."/>
            <person name="Sykes S.N."/>
            <person name="Thomson T."/>
            <person name="Walk T."/>
            <person name="White J."/>
            <person name="Yandava C."/>
            <person name="Straight P."/>
            <person name="Clardy J."/>
            <person name="Hung D."/>
            <person name="Kolter R."/>
            <person name="Mekalanos J."/>
            <person name="Walker S."/>
            <person name="Walsh C.T."/>
            <person name="Wieland-Brown L.C."/>
            <person name="Haas B."/>
            <person name="Nusbaum C."/>
            <person name="Birren B."/>
        </authorList>
    </citation>
    <scope>NUCLEOTIDE SEQUENCE [LARGE SCALE GENOMIC DNA]</scope>
    <source>
        <strain evidence="2 3">ATCC 53653</strain>
    </source>
</reference>
<proteinExistence type="predicted"/>
<dbReference type="AlphaFoldDB" id="D9WVG4"/>
<dbReference type="SMART" id="SM00567">
    <property type="entry name" value="EZ_HEAT"/>
    <property type="match status" value="4"/>
</dbReference>
<feature type="non-terminal residue" evidence="2">
    <location>
        <position position="222"/>
    </location>
</feature>
<dbReference type="InterPro" id="IPR004155">
    <property type="entry name" value="PBS_lyase_HEAT"/>
</dbReference>
<dbReference type="STRING" id="457427.SSOG_02053"/>